<reference evidence="2" key="1">
    <citation type="submission" date="2018-11" db="EMBL/GenBank/DDBJ databases">
        <title>Proposal to divide the Flavobacteriaceae and reorganize its genera based on Amino Acid Identity values calculated from whole genome sequences.</title>
        <authorList>
            <person name="Nicholson A.C."/>
            <person name="Gulvik C.A."/>
            <person name="Whitney A.M."/>
            <person name="Humrighouse B.W."/>
            <person name="Bell M."/>
            <person name="Holmes B."/>
            <person name="Steigerwalt A."/>
            <person name="Villarma A."/>
            <person name="Sheth M."/>
            <person name="Batra D."/>
            <person name="Pryor J."/>
            <person name="Bernardet J.-F."/>
            <person name="Hugo C."/>
            <person name="Kampfer P."/>
            <person name="Newman J."/>
            <person name="Mcquiston J.R."/>
        </authorList>
    </citation>
    <scope>NUCLEOTIDE SEQUENCE [LARGE SCALE GENOMIC DNA]</scope>
    <source>
        <strain evidence="2">H6466</strain>
    </source>
</reference>
<proteinExistence type="predicted"/>
<dbReference type="EMBL" id="CP034160">
    <property type="protein sequence ID" value="AZI53881.1"/>
    <property type="molecule type" value="Genomic_DNA"/>
</dbReference>
<dbReference type="AlphaFoldDB" id="A0A3G8ZPD8"/>
<evidence type="ECO:0000313" key="1">
    <source>
        <dbReference type="EMBL" id="AZI53881.1"/>
    </source>
</evidence>
<evidence type="ECO:0000313" key="2">
    <source>
        <dbReference type="EMBL" id="AZI55701.1"/>
    </source>
</evidence>
<name>A0A3G8ZPD8_9FLAO</name>
<dbReference type="RefSeq" id="WP_124985376.1">
    <property type="nucleotide sequence ID" value="NZ_CP034160.1"/>
</dbReference>
<dbReference type="KEGG" id="eva:EIB75_00805"/>
<dbReference type="EMBL" id="CP034160">
    <property type="protein sequence ID" value="AZI55701.1"/>
    <property type="molecule type" value="Genomic_DNA"/>
</dbReference>
<evidence type="ECO:0000313" key="3">
    <source>
        <dbReference type="Proteomes" id="UP000272316"/>
    </source>
</evidence>
<gene>
    <name evidence="1" type="ORF">EIB75_00805</name>
    <name evidence="2" type="ORF">EIB75_10750</name>
</gene>
<reference evidence="3" key="2">
    <citation type="submission" date="2018-11" db="EMBL/GenBank/DDBJ databases">
        <title>Proposal to divide the Flavobacteriaceae and reorganize its genera based on Amino Acid Identity values calculated from whole genome sequences.</title>
        <authorList>
            <person name="Nicholson A.C."/>
            <person name="Gulvik C.A."/>
            <person name="Whitney A.M."/>
            <person name="Sheth M."/>
            <person name="Batra D."/>
            <person name="Pryor J."/>
            <person name="Bernardet J.-F."/>
            <person name="Hugo C."/>
            <person name="Kampfer P."/>
            <person name="Newman J.D."/>
            <person name="McQuiston J.R."/>
        </authorList>
    </citation>
    <scope>NUCLEOTIDE SEQUENCE [LARGE SCALE GENOMIC DNA]</scope>
    <source>
        <strain evidence="3">H6466</strain>
    </source>
</reference>
<protein>
    <submittedName>
        <fullName evidence="2">Uncharacterized protein</fullName>
    </submittedName>
</protein>
<organism evidence="2 3">
    <name type="scientific">Epilithonimonas vandammei</name>
    <dbReference type="NCBI Taxonomy" id="2487072"/>
    <lineage>
        <taxon>Bacteria</taxon>
        <taxon>Pseudomonadati</taxon>
        <taxon>Bacteroidota</taxon>
        <taxon>Flavobacteriia</taxon>
        <taxon>Flavobacteriales</taxon>
        <taxon>Weeksellaceae</taxon>
        <taxon>Chryseobacterium group</taxon>
        <taxon>Epilithonimonas</taxon>
    </lineage>
</organism>
<accession>A0A3G8ZPD8</accession>
<sequence>MEIIIGKKYKHIKYHSYIKVEIFKDGRFRGIGFYRNDNNCVGIGDMVIFNTLDYKSISHEEFEEELTKIEQEISNRFYKEF</sequence>
<dbReference type="Proteomes" id="UP000272316">
    <property type="component" value="Chromosome"/>
</dbReference>
<dbReference type="KEGG" id="eva:EIB75_10750"/>